<gene>
    <name evidence="10" type="ORF">SAMN02745165_02741</name>
</gene>
<proteinExistence type="inferred from homology"/>
<dbReference type="GO" id="GO:0106312">
    <property type="term" value="F:methylenetetrahydrofolate reductase (NADH) activity"/>
    <property type="evidence" value="ECO:0007669"/>
    <property type="project" value="UniProtKB-EC"/>
</dbReference>
<dbReference type="Gene3D" id="3.20.20.220">
    <property type="match status" value="1"/>
</dbReference>
<dbReference type="Pfam" id="PF02219">
    <property type="entry name" value="MTHFR"/>
    <property type="match status" value="1"/>
</dbReference>
<name>A0A1M6KJA8_MALRU</name>
<protein>
    <recommendedName>
        <fullName evidence="9">Methylenetetrahydrofolate reductase</fullName>
    </recommendedName>
</protein>
<organism evidence="10 11">
    <name type="scientific">Malonomonas rubra DSM 5091</name>
    <dbReference type="NCBI Taxonomy" id="1122189"/>
    <lineage>
        <taxon>Bacteria</taxon>
        <taxon>Pseudomonadati</taxon>
        <taxon>Thermodesulfobacteriota</taxon>
        <taxon>Desulfuromonadia</taxon>
        <taxon>Desulfuromonadales</taxon>
        <taxon>Geopsychrobacteraceae</taxon>
        <taxon>Malonomonas</taxon>
    </lineage>
</organism>
<dbReference type="AlphaFoldDB" id="A0A1M6KJA8"/>
<dbReference type="EMBL" id="FQZT01000010">
    <property type="protein sequence ID" value="SHJ59048.1"/>
    <property type="molecule type" value="Genomic_DNA"/>
</dbReference>
<dbReference type="SUPFAM" id="SSF51730">
    <property type="entry name" value="FAD-linked oxidoreductase"/>
    <property type="match status" value="1"/>
</dbReference>
<keyword evidence="4 9" id="KW-0285">Flavoprotein</keyword>
<dbReference type="InterPro" id="IPR029041">
    <property type="entry name" value="FAD-linked_oxidoreductase-like"/>
</dbReference>
<dbReference type="RefSeq" id="WP_072909313.1">
    <property type="nucleotide sequence ID" value="NZ_FQZT01000010.1"/>
</dbReference>
<comment type="cofactor">
    <cofactor evidence="1 9">
        <name>FAD</name>
        <dbReference type="ChEBI" id="CHEBI:57692"/>
    </cofactor>
</comment>
<dbReference type="OrthoDB" id="9812555at2"/>
<evidence type="ECO:0000256" key="8">
    <source>
        <dbReference type="ARBA" id="ARBA00048628"/>
    </source>
</evidence>
<comment type="catalytic activity">
    <reaction evidence="8">
        <text>(6S)-5-methyl-5,6,7,8-tetrahydrofolate + NAD(+) = (6R)-5,10-methylene-5,6,7,8-tetrahydrofolate + NADH + H(+)</text>
        <dbReference type="Rhea" id="RHEA:19821"/>
        <dbReference type="ChEBI" id="CHEBI:15378"/>
        <dbReference type="ChEBI" id="CHEBI:15636"/>
        <dbReference type="ChEBI" id="CHEBI:18608"/>
        <dbReference type="ChEBI" id="CHEBI:57540"/>
        <dbReference type="ChEBI" id="CHEBI:57945"/>
        <dbReference type="EC" id="1.5.1.54"/>
    </reaction>
    <physiologicalReaction direction="right-to-left" evidence="8">
        <dbReference type="Rhea" id="RHEA:19823"/>
    </physiologicalReaction>
</comment>
<keyword evidence="6 9" id="KW-0560">Oxidoreductase</keyword>
<accession>A0A1M6KJA8</accession>
<dbReference type="UniPathway" id="UPA00193"/>
<evidence type="ECO:0000256" key="1">
    <source>
        <dbReference type="ARBA" id="ARBA00001974"/>
    </source>
</evidence>
<evidence type="ECO:0000313" key="11">
    <source>
        <dbReference type="Proteomes" id="UP000184171"/>
    </source>
</evidence>
<keyword evidence="5 9" id="KW-0274">FAD</keyword>
<comment type="similarity">
    <text evidence="3 9">Belongs to the methylenetetrahydrofolate reductase family.</text>
</comment>
<evidence type="ECO:0000256" key="6">
    <source>
        <dbReference type="ARBA" id="ARBA00023002"/>
    </source>
</evidence>
<evidence type="ECO:0000256" key="7">
    <source>
        <dbReference type="ARBA" id="ARBA00034478"/>
    </source>
</evidence>
<evidence type="ECO:0000256" key="4">
    <source>
        <dbReference type="ARBA" id="ARBA00022630"/>
    </source>
</evidence>
<dbReference type="GO" id="GO:0005829">
    <property type="term" value="C:cytosol"/>
    <property type="evidence" value="ECO:0007669"/>
    <property type="project" value="TreeGrafter"/>
</dbReference>
<dbReference type="Proteomes" id="UP000184171">
    <property type="component" value="Unassembled WGS sequence"/>
</dbReference>
<dbReference type="PANTHER" id="PTHR45754:SF3">
    <property type="entry name" value="METHYLENETETRAHYDROFOLATE REDUCTASE (NADPH)"/>
    <property type="match status" value="1"/>
</dbReference>
<sequence length="246" mass="28432">MTEISIELVPRSEKSLREELQLVKDKFPSVNRINIPDILRFKMRSWEGCAIAGESFSNTIPHLRAIDFDPNQPLQIVEELCADAIEAVLVVTGDPPQDMSHKCYRTSCLEMIRRLKREVPQLTIYAGMDPYRNGIKEEIDYIKAKQDAGAEAFFTQPFFDLRLMEIYQGFMQDCTVYWGISPVLTENSQNYWENKNNAVFPPDFEATLNWNREFAQKALSFAEAHQDNIYFMPIRTDIAAYLDGIL</sequence>
<dbReference type="GO" id="GO:0071949">
    <property type="term" value="F:FAD binding"/>
    <property type="evidence" value="ECO:0007669"/>
    <property type="project" value="TreeGrafter"/>
</dbReference>
<reference evidence="10 11" key="1">
    <citation type="submission" date="2016-11" db="EMBL/GenBank/DDBJ databases">
        <authorList>
            <person name="Jaros S."/>
            <person name="Januszkiewicz K."/>
            <person name="Wedrychowicz H."/>
        </authorList>
    </citation>
    <scope>NUCLEOTIDE SEQUENCE [LARGE SCALE GENOMIC DNA]</scope>
    <source>
        <strain evidence="10 11">DSM 5091</strain>
    </source>
</reference>
<evidence type="ECO:0000256" key="3">
    <source>
        <dbReference type="ARBA" id="ARBA00006743"/>
    </source>
</evidence>
<dbReference type="PANTHER" id="PTHR45754">
    <property type="entry name" value="METHYLENETETRAHYDROFOLATE REDUCTASE"/>
    <property type="match status" value="1"/>
</dbReference>
<dbReference type="InterPro" id="IPR003171">
    <property type="entry name" value="Mehydrof_redctse-like"/>
</dbReference>
<dbReference type="GO" id="GO:0009086">
    <property type="term" value="P:methionine biosynthetic process"/>
    <property type="evidence" value="ECO:0007669"/>
    <property type="project" value="TreeGrafter"/>
</dbReference>
<evidence type="ECO:0000256" key="9">
    <source>
        <dbReference type="RuleBase" id="RU003862"/>
    </source>
</evidence>
<keyword evidence="11" id="KW-1185">Reference proteome</keyword>
<evidence type="ECO:0000256" key="5">
    <source>
        <dbReference type="ARBA" id="ARBA00022827"/>
    </source>
</evidence>
<evidence type="ECO:0000313" key="10">
    <source>
        <dbReference type="EMBL" id="SHJ59048.1"/>
    </source>
</evidence>
<evidence type="ECO:0000256" key="2">
    <source>
        <dbReference type="ARBA" id="ARBA00004777"/>
    </source>
</evidence>
<dbReference type="STRING" id="1122189.SAMN02745165_02741"/>
<comment type="pathway">
    <text evidence="7">Amino-acid biosynthesis; L-methionine biosynthesis via de novo pathway.</text>
</comment>
<dbReference type="GO" id="GO:0035999">
    <property type="term" value="P:tetrahydrofolate interconversion"/>
    <property type="evidence" value="ECO:0007669"/>
    <property type="project" value="UniProtKB-UniPathway"/>
</dbReference>
<comment type="pathway">
    <text evidence="2 9">One-carbon metabolism; tetrahydrofolate interconversion.</text>
</comment>